<dbReference type="EMBL" id="JAPTMU010000006">
    <property type="protein sequence ID" value="KAJ4942221.1"/>
    <property type="molecule type" value="Genomic_DNA"/>
</dbReference>
<proteinExistence type="predicted"/>
<dbReference type="GO" id="GO:0016757">
    <property type="term" value="F:glycosyltransferase activity"/>
    <property type="evidence" value="ECO:0007669"/>
    <property type="project" value="UniProtKB-KW"/>
</dbReference>
<dbReference type="InterPro" id="IPR001296">
    <property type="entry name" value="Glyco_trans_1"/>
</dbReference>
<sequence>MKLLFLACLSPKTGNHTTAERIRSHIESAGHTCELRDAAEFQSPAEVANLISSNPTFEGALAIHLFKAGRLLLDIQVPFGVIFGGTDINEDVKVEQKRVVMEQVLQKARIVFLCYFSLKLSQSSRIYVQPQDTSIEHVDELRVFLLVCGLRRVKDPLYLVEVFSEWHYENPLNVLVIIGPKIDPLFTVEVEAVVKRAAGVFLAQERSQQELHAAMKRCFAMVNSSVSEGMSAAILEAMDLGVPVLARDIPGNAAVVQHEFTGLLYSSPQEFVHQSHRLLSDHKLRERVVRNGKLYVEEHHGLNQERETYRRLVDTLL</sequence>
<dbReference type="Proteomes" id="UP001219934">
    <property type="component" value="Unassembled WGS sequence"/>
</dbReference>
<reference evidence="3" key="1">
    <citation type="submission" date="2022-11" db="EMBL/GenBank/DDBJ databases">
        <title>Chromosome-level genome of Pogonophryne albipinna.</title>
        <authorList>
            <person name="Jo E."/>
        </authorList>
    </citation>
    <scope>NUCLEOTIDE SEQUENCE</scope>
    <source>
        <strain evidence="3">SGF0006</strain>
        <tissue evidence="3">Muscle</tissue>
    </source>
</reference>
<dbReference type="PANTHER" id="PTHR46660">
    <property type="match status" value="1"/>
</dbReference>
<comment type="caution">
    <text evidence="3">The sequence shown here is derived from an EMBL/GenBank/DDBJ whole genome shotgun (WGS) entry which is preliminary data.</text>
</comment>
<dbReference type="Pfam" id="PF00534">
    <property type="entry name" value="Glycos_transf_1"/>
    <property type="match status" value="1"/>
</dbReference>
<dbReference type="PANTHER" id="PTHR46660:SF2">
    <property type="entry name" value="GLYCOSYLTRANSFERASE 1 DOMAIN-CONTAINING PROTEIN 1"/>
    <property type="match status" value="1"/>
</dbReference>
<evidence type="ECO:0000259" key="2">
    <source>
        <dbReference type="Pfam" id="PF00534"/>
    </source>
</evidence>
<gene>
    <name evidence="3" type="ORF">JOQ06_012087</name>
</gene>
<dbReference type="CDD" id="cd03801">
    <property type="entry name" value="GT4_PimA-like"/>
    <property type="match status" value="1"/>
</dbReference>
<feature type="domain" description="Glycosyl transferase family 1" evidence="2">
    <location>
        <begin position="136"/>
        <end position="293"/>
    </location>
</feature>
<evidence type="ECO:0000313" key="4">
    <source>
        <dbReference type="Proteomes" id="UP001219934"/>
    </source>
</evidence>
<dbReference type="SUPFAM" id="SSF53756">
    <property type="entry name" value="UDP-Glycosyltransferase/glycogen phosphorylase"/>
    <property type="match status" value="1"/>
</dbReference>
<name>A0AAD6BEK8_9TELE</name>
<evidence type="ECO:0000256" key="1">
    <source>
        <dbReference type="ARBA" id="ARBA00022676"/>
    </source>
</evidence>
<protein>
    <recommendedName>
        <fullName evidence="2">Glycosyl transferase family 1 domain-containing protein</fullName>
    </recommendedName>
</protein>
<dbReference type="AlphaFoldDB" id="A0AAD6BEK8"/>
<organism evidence="3 4">
    <name type="scientific">Pogonophryne albipinna</name>
    <dbReference type="NCBI Taxonomy" id="1090488"/>
    <lineage>
        <taxon>Eukaryota</taxon>
        <taxon>Metazoa</taxon>
        <taxon>Chordata</taxon>
        <taxon>Craniata</taxon>
        <taxon>Vertebrata</taxon>
        <taxon>Euteleostomi</taxon>
        <taxon>Actinopterygii</taxon>
        <taxon>Neopterygii</taxon>
        <taxon>Teleostei</taxon>
        <taxon>Neoteleostei</taxon>
        <taxon>Acanthomorphata</taxon>
        <taxon>Eupercaria</taxon>
        <taxon>Perciformes</taxon>
        <taxon>Notothenioidei</taxon>
        <taxon>Pogonophryne</taxon>
    </lineage>
</organism>
<evidence type="ECO:0000313" key="3">
    <source>
        <dbReference type="EMBL" id="KAJ4942221.1"/>
    </source>
</evidence>
<keyword evidence="4" id="KW-1185">Reference proteome</keyword>
<accession>A0AAD6BEK8</accession>
<keyword evidence="1" id="KW-0328">Glycosyltransferase</keyword>
<keyword evidence="1" id="KW-0808">Transferase</keyword>
<dbReference type="InterPro" id="IPR052622">
    <property type="entry name" value="Glycosyltransferase_G1"/>
</dbReference>
<dbReference type="Gene3D" id="3.40.50.2000">
    <property type="entry name" value="Glycogen Phosphorylase B"/>
    <property type="match status" value="1"/>
</dbReference>